<feature type="compositionally biased region" description="Low complexity" evidence="2">
    <location>
        <begin position="1599"/>
        <end position="1611"/>
    </location>
</feature>
<feature type="compositionally biased region" description="Low complexity" evidence="2">
    <location>
        <begin position="882"/>
        <end position="925"/>
    </location>
</feature>
<feature type="compositionally biased region" description="Low complexity" evidence="2">
    <location>
        <begin position="2112"/>
        <end position="2131"/>
    </location>
</feature>
<keyword evidence="1" id="KW-0863">Zinc-finger</keyword>
<keyword evidence="5" id="KW-1185">Reference proteome</keyword>
<feature type="compositionally biased region" description="Basic and acidic residues" evidence="2">
    <location>
        <begin position="2788"/>
        <end position="2813"/>
    </location>
</feature>
<dbReference type="RefSeq" id="XP_029218961.1">
    <property type="nucleotide sequence ID" value="XM_029364253.1"/>
</dbReference>
<dbReference type="GO" id="GO:0008270">
    <property type="term" value="F:zinc ion binding"/>
    <property type="evidence" value="ECO:0007669"/>
    <property type="project" value="UniProtKB-KW"/>
</dbReference>
<evidence type="ECO:0000313" key="4">
    <source>
        <dbReference type="EMBL" id="PFH34952.1"/>
    </source>
</evidence>
<dbReference type="KEGG" id="bbes:BESB_058390"/>
<feature type="compositionally biased region" description="Low complexity" evidence="2">
    <location>
        <begin position="2356"/>
        <end position="2377"/>
    </location>
</feature>
<gene>
    <name evidence="4" type="ORF">BESB_058390</name>
</gene>
<keyword evidence="1" id="KW-0862">Zinc</keyword>
<feature type="compositionally biased region" description="Polar residues" evidence="2">
    <location>
        <begin position="1955"/>
        <end position="1965"/>
    </location>
</feature>
<dbReference type="VEuPathDB" id="ToxoDB:BESB_058390"/>
<feature type="compositionally biased region" description="Low complexity" evidence="2">
    <location>
        <begin position="1984"/>
        <end position="2015"/>
    </location>
</feature>
<feature type="region of interest" description="Disordered" evidence="2">
    <location>
        <begin position="2519"/>
        <end position="2539"/>
    </location>
</feature>
<feature type="compositionally biased region" description="Low complexity" evidence="2">
    <location>
        <begin position="329"/>
        <end position="356"/>
    </location>
</feature>
<feature type="compositionally biased region" description="Low complexity" evidence="2">
    <location>
        <begin position="16"/>
        <end position="31"/>
    </location>
</feature>
<feature type="compositionally biased region" description="Low complexity" evidence="2">
    <location>
        <begin position="679"/>
        <end position="699"/>
    </location>
</feature>
<accession>A0A2A9MHT0</accession>
<feature type="region of interest" description="Disordered" evidence="2">
    <location>
        <begin position="679"/>
        <end position="707"/>
    </location>
</feature>
<evidence type="ECO:0000256" key="2">
    <source>
        <dbReference type="SAM" id="MobiDB-lite"/>
    </source>
</evidence>
<feature type="compositionally biased region" description="Basic and acidic residues" evidence="2">
    <location>
        <begin position="1584"/>
        <end position="1598"/>
    </location>
</feature>
<feature type="compositionally biased region" description="Low complexity" evidence="2">
    <location>
        <begin position="1914"/>
        <end position="1951"/>
    </location>
</feature>
<feature type="compositionally biased region" description="Acidic residues" evidence="2">
    <location>
        <begin position="1038"/>
        <end position="1047"/>
    </location>
</feature>
<feature type="region of interest" description="Disordered" evidence="2">
    <location>
        <begin position="794"/>
        <end position="1132"/>
    </location>
</feature>
<evidence type="ECO:0000256" key="1">
    <source>
        <dbReference type="PROSITE-ProRule" id="PRU00042"/>
    </source>
</evidence>
<dbReference type="STRING" id="94643.A0A2A9MHT0"/>
<feature type="compositionally biased region" description="Low complexity" evidence="2">
    <location>
        <begin position="198"/>
        <end position="214"/>
    </location>
</feature>
<feature type="compositionally biased region" description="Acidic residues" evidence="2">
    <location>
        <begin position="2905"/>
        <end position="2916"/>
    </location>
</feature>
<feature type="compositionally biased region" description="Low complexity" evidence="2">
    <location>
        <begin position="2176"/>
        <end position="2200"/>
    </location>
</feature>
<dbReference type="GeneID" id="40310767"/>
<feature type="compositionally biased region" description="Low complexity" evidence="2">
    <location>
        <begin position="1777"/>
        <end position="1867"/>
    </location>
</feature>
<feature type="compositionally biased region" description="Basic and acidic residues" evidence="2">
    <location>
        <begin position="1399"/>
        <end position="1425"/>
    </location>
</feature>
<feature type="compositionally biased region" description="Low complexity" evidence="2">
    <location>
        <begin position="2597"/>
        <end position="2610"/>
    </location>
</feature>
<feature type="compositionally biased region" description="Low complexity" evidence="2">
    <location>
        <begin position="38"/>
        <end position="55"/>
    </location>
</feature>
<feature type="compositionally biased region" description="Basic and acidic residues" evidence="2">
    <location>
        <begin position="1614"/>
        <end position="1636"/>
    </location>
</feature>
<feature type="compositionally biased region" description="Acidic residues" evidence="2">
    <location>
        <begin position="1101"/>
        <end position="1110"/>
    </location>
</feature>
<dbReference type="InterPro" id="IPR013087">
    <property type="entry name" value="Znf_C2H2_type"/>
</dbReference>
<feature type="domain" description="C2H2-type" evidence="3">
    <location>
        <begin position="1276"/>
        <end position="1304"/>
    </location>
</feature>
<evidence type="ECO:0000313" key="5">
    <source>
        <dbReference type="Proteomes" id="UP000224006"/>
    </source>
</evidence>
<feature type="region of interest" description="Disordered" evidence="2">
    <location>
        <begin position="323"/>
        <end position="374"/>
    </location>
</feature>
<feature type="compositionally biased region" description="Low complexity" evidence="2">
    <location>
        <begin position="2031"/>
        <end position="2059"/>
    </location>
</feature>
<feature type="compositionally biased region" description="Low complexity" evidence="2">
    <location>
        <begin position="2756"/>
        <end position="2766"/>
    </location>
</feature>
<dbReference type="OrthoDB" id="349377at2759"/>
<feature type="compositionally biased region" description="Low complexity" evidence="2">
    <location>
        <begin position="1048"/>
        <end position="1087"/>
    </location>
</feature>
<feature type="region of interest" description="Disordered" evidence="2">
    <location>
        <begin position="2835"/>
        <end position="2939"/>
    </location>
</feature>
<feature type="compositionally biased region" description="Low complexity" evidence="2">
    <location>
        <begin position="2227"/>
        <end position="2240"/>
    </location>
</feature>
<feature type="compositionally biased region" description="Basic and acidic residues" evidence="2">
    <location>
        <begin position="2216"/>
        <end position="2225"/>
    </location>
</feature>
<feature type="compositionally biased region" description="Basic and acidic residues" evidence="2">
    <location>
        <begin position="856"/>
        <end position="874"/>
    </location>
</feature>
<feature type="region of interest" description="Disordered" evidence="2">
    <location>
        <begin position="102"/>
        <end position="130"/>
    </location>
</feature>
<feature type="compositionally biased region" description="Low complexity" evidence="2">
    <location>
        <begin position="102"/>
        <end position="118"/>
    </location>
</feature>
<sequence length="2939" mass="295930">MQDASLSQRRKQMPGAAARAPVSASSSAAPAASPVLLMPSSSASAAPPLPADASLQGLPPHQLRQLLMLFARRQNPASSPSSALPPAASLLAASLSPQSSLAAAARPAPSRAPCSVSPGRIPTNDEGAVPLDDAVANATGEGDARHHTTQHRLLQPPLVAQAALLAAAASLPTGDARASGRSSGPPAETLLQVLLQQQAQGRAPAGQASARASSLPPSFASPIGPLAGGTLGAGSLSAHAEPPSAWSRLSSASLPRSNRCASRAASLPLAAPSGPVPSSLQGAVTALPAAAAPPSAPVPGGATAVVEPEAAARLRALLQALHGGGGRGEAAAGAVPRASGSFSSPPASQGASSAAALHRGGFTPPESPPSSLSLASAALSSSHLAASASSHATPLAAASSASSSRAAARGASLPPLSWRCDPAALAHLFRSALLSSSRMPSSLSASQLASAGPSSLPRASPGAPAAPSPCSSPSSLSPLPAAAAQAGTLAGLELQPQSPSSPAVSCGTFPPSLLLSSLGAPALSVLPLPPHSLLSPQPAGKDAGAAATALSASSPPASSPSSAPSSYLASSPLSSAAAPAAPSAQQLLCARLLEGLRLKQGDAEGLPAGASATPLVSMLQQNVPMEKGTGGGLASTLSSASLPAAARAFLAAARGGVGAQSDSLTQRLLSQASGALPLSAGKSEGASSSAASPLAGSPLTGPHSPLDSQRLLSLARAARGAAADAQSAPVAQAPASSSPLLPPAASSSLAAHPCLSSLPSQAALLLRRAPGDTAALFAATLAQWARLLVNENAAPKEADEEPRTGSGKDAKKERRSEGAASTPQNRKRAAKAVSAPFLPGVGVEAEDGGGQRGSRARRDAEKKAEERSDREGRAAKKKERGGAAVSDARSLAEARAAAAASLRGRPVRPRGGSRAPPVRPASSPAGGKGDPKAEEGRERPGAARSAASLNSAASVAAAAAAPRPGSRRAAPPALHLVAASPAPAPAPAPAPGGGGAKRKRGEAVSAAKTGASAARARGSSPSPSYVERHPRTAVSPCLEEEEDDDEASSASSPPSAGPRGAKASRAAGARPKAAAAASGKLLSASPAADEDEATRTTLSSSEEDEDEAEDGSATSPVFEGEEKMTAEEFQRASDDVRNIPTFSLAELVRAAVLPVRIEGFHALEEAQLLYGRKDWLRYECPLCDRLAHTPDAYWPNFEHYLKEHWRRRKRLGGYVCFPCRRAHDLSPKALSRTTSSNEASSASSPLSGGAPSLSQGSARGGVKGACQRKKRSRFHFHCPLCPDVFRKFSCLQRHAFLSHPATAADPRLELVPQQLYTPWMQDGDDYTVALRRGEEEEDAGELEEAPRVASADEGADGAEGAARPRDAGEAETAAEAEGELRGAEEGDSQAGDTTTTTEDAERGDEQELAEEEHAKREEGNAEKTAAETTAEMEGGQRGSERGLEAADSLQRDAAGAPGVCGAEESGEPGGQPPSSSRSASLSGASEASGAEEALGAGDRPANGQQATGEEAPVSLSAAASAAEAALQSVKKEQSSADSNGDAPPENEEKKTPVVPQPLRSCLVIRAKVEKPEGSPLGSPASSRPTKDGRKSVKEEKNAAEAASGDAAGDGAVETSDRTAAEEVKKEGARGIKEEQRKAKKRVAFVCQVRVRPLDKELSIMEKLGAVMGPVLTGMMPSSSGTEEGTAGEQTQGEKPAKAEGDAASGSPLSMDFPRRNTRSATAAAMAAERDRHATPSAFSGDSSSAASSSLSSPSSLSSSSASSPSSSSYPSSPPSPSSSSSSSSSSSLPSPFSPAFPSSRPTSSSVSSPSPSSSSSSGSSSSASASPSASTSSSFSPSRASSSSFSPSSPAPPSSASCLYYSSASSVSPPPSSAPASLSHTSAASSASSLLSLASPLASCSSFSSSSSRAVSARGRAVAAAAAGTARRLTAARGAAAARAAAAKALARFSPEAAGQTSRSSSLSQGRARGATGGAREGRRRHVSPLSLASPPSSPSACSSTPSPSSSHTSSAEDSAAARHLCGSQEDCREAAGASPSAPSDAAEEGGSSAQASRPSAAQTGAESVVVAGLDNDDEGEKSSQAPRDGERHSAPPSSHGLRTTLPEDAEETSPSAGEAVLSSEASASLEAAVGPREVPDDAFPAAVSQRQCQDAPKEDDTQADWPAWKKRRREPPPLSRLSSGSPPSASSSPRSSSSSPSRRGCSTGAGGRGAPARVSAEREGREDTEAAGAACATSPATEAGSEAPEGGERATLVEEASSMERPAAYPEVGDLSAHAATGKTAAPASGQRRTSPRTSASSSSSASAGLPSAAVSVHARGSAVSLSVDDDEATTELQVPARAVSRTGQRRSGASEPPSGLVSSAGRRAGSRSPSPPRGVSSERGDTWCLQRERGSVGDENADRSGGGEADTLAPEETRATALVFPDSGDTPAGAAAAEASGGKEELPAELLGAGDEAATSSGHANDGKRRRKRKGGKASPLVEPLACSLAASRSGWTSVLGRGAARERGGPRRMIQQGRRLNRLAMPPLRTRREPAGVPEQFLRLPASLSLAVSATSSPQFHSKDNEQDDPLSVGGPSESPVASALLDRPPHLGSSVSPGAGPETGATGTLGSRPRWKRRSAGRTGEGEAPRPLRSFSSTELLLEGSPLRLRSNQNLSLQRLPSQPPSGALGSNRRRKRHAPLAPEGTSEGPGDNGDVAPPPKNLKRVKTSYLALEGEGQEERQSNGRAQEGAEEERGLPATRRSSKSTRSSRDPGVSSGSPLSFSASASPLASAAGLFYVQGPAPRRTRASEVEGSRREGAGGDEAGRRSDGKHTLALSRRSAEAFLCSTGAAFEDPTQIRRSRGSAASDLGDCRLSGAETRDTQAGESSAESETERLPFSMQARERPPVFRPSVGNEPSGASFESEGECVEEETPGEEPRGSRARQLAPAACIPRRTSN</sequence>
<protein>
    <recommendedName>
        <fullName evidence="3">C2H2-type domain-containing protein</fullName>
    </recommendedName>
</protein>
<feature type="compositionally biased region" description="Low complexity" evidence="2">
    <location>
        <begin position="2296"/>
        <end position="2313"/>
    </location>
</feature>
<feature type="region of interest" description="Disordered" evidence="2">
    <location>
        <begin position="198"/>
        <end position="223"/>
    </location>
</feature>
<reference evidence="4 5" key="1">
    <citation type="submission" date="2017-09" db="EMBL/GenBank/DDBJ databases">
        <title>Genome sequencing of Besnoitia besnoiti strain Bb-Ger1.</title>
        <authorList>
            <person name="Schares G."/>
            <person name="Venepally P."/>
            <person name="Lorenzi H.A."/>
        </authorList>
    </citation>
    <scope>NUCLEOTIDE SEQUENCE [LARGE SCALE GENOMIC DNA]</scope>
    <source>
        <strain evidence="4 5">Bb-Ger1</strain>
    </source>
</reference>
<comment type="caution">
    <text evidence="4">The sequence shown here is derived from an EMBL/GenBank/DDBJ whole genome shotgun (WGS) entry which is preliminary data.</text>
</comment>
<feature type="compositionally biased region" description="Low complexity" evidence="2">
    <location>
        <begin position="1677"/>
        <end position="1693"/>
    </location>
</feature>
<feature type="compositionally biased region" description="Basic and acidic residues" evidence="2">
    <location>
        <begin position="2378"/>
        <end position="2400"/>
    </location>
</feature>
<feature type="region of interest" description="Disordered" evidence="2">
    <location>
        <begin position="445"/>
        <end position="479"/>
    </location>
</feature>
<feature type="region of interest" description="Disordered" evidence="2">
    <location>
        <begin position="1"/>
        <end position="31"/>
    </location>
</feature>
<feature type="compositionally biased region" description="Low complexity" evidence="2">
    <location>
        <begin position="1509"/>
        <end position="1525"/>
    </location>
</feature>
<dbReference type="Proteomes" id="UP000224006">
    <property type="component" value="Chromosome V"/>
</dbReference>
<feature type="region of interest" description="Disordered" evidence="2">
    <location>
        <begin position="1228"/>
        <end position="1261"/>
    </location>
</feature>
<feature type="region of interest" description="Disordered" evidence="2">
    <location>
        <begin position="1334"/>
        <end position="1640"/>
    </location>
</feature>
<feature type="compositionally biased region" description="Basic and acidic residues" evidence="2">
    <location>
        <begin position="1120"/>
        <end position="1132"/>
    </location>
</feature>
<name>A0A2A9MHT0_BESBE</name>
<organism evidence="4 5">
    <name type="scientific">Besnoitia besnoiti</name>
    <name type="common">Apicomplexan protozoan</name>
    <dbReference type="NCBI Taxonomy" id="94643"/>
    <lineage>
        <taxon>Eukaryota</taxon>
        <taxon>Sar</taxon>
        <taxon>Alveolata</taxon>
        <taxon>Apicomplexa</taxon>
        <taxon>Conoidasida</taxon>
        <taxon>Coccidia</taxon>
        <taxon>Eucoccidiorida</taxon>
        <taxon>Eimeriorina</taxon>
        <taxon>Sarcocystidae</taxon>
        <taxon>Besnoitia</taxon>
    </lineage>
</organism>
<feature type="compositionally biased region" description="Low complexity" evidence="2">
    <location>
        <begin position="1005"/>
        <end position="1024"/>
    </location>
</feature>
<feature type="region of interest" description="Disordered" evidence="2">
    <location>
        <begin position="38"/>
        <end position="57"/>
    </location>
</feature>
<proteinExistence type="predicted"/>
<keyword evidence="1" id="KW-0479">Metal-binding</keyword>
<feature type="region of interest" description="Disordered" evidence="2">
    <location>
        <begin position="725"/>
        <end position="746"/>
    </location>
</feature>
<feature type="compositionally biased region" description="Basic and acidic residues" evidence="2">
    <location>
        <begin position="794"/>
        <end position="817"/>
    </location>
</feature>
<feature type="compositionally biased region" description="Basic and acidic residues" evidence="2">
    <location>
        <begin position="929"/>
        <end position="941"/>
    </location>
</feature>
<dbReference type="EMBL" id="NWUJ01000005">
    <property type="protein sequence ID" value="PFH34952.1"/>
    <property type="molecule type" value="Genomic_DNA"/>
</dbReference>
<dbReference type="PROSITE" id="PS50157">
    <property type="entry name" value="ZINC_FINGER_C2H2_2"/>
    <property type="match status" value="1"/>
</dbReference>
<feature type="compositionally biased region" description="Low complexity" evidence="2">
    <location>
        <begin position="942"/>
        <end position="981"/>
    </location>
</feature>
<dbReference type="PROSITE" id="PS00028">
    <property type="entry name" value="ZINC_FINGER_C2H2_1"/>
    <property type="match status" value="1"/>
</dbReference>
<feature type="region of interest" description="Disordered" evidence="2">
    <location>
        <begin position="2652"/>
        <end position="2766"/>
    </location>
</feature>
<feature type="region of interest" description="Disordered" evidence="2">
    <location>
        <begin position="1670"/>
        <end position="1881"/>
    </location>
</feature>
<feature type="compositionally biased region" description="Low complexity" evidence="2">
    <location>
        <begin position="1235"/>
        <end position="1257"/>
    </location>
</feature>
<feature type="region of interest" description="Disordered" evidence="2">
    <location>
        <begin position="1914"/>
        <end position="2480"/>
    </location>
</feature>
<feature type="region of interest" description="Disordered" evidence="2">
    <location>
        <begin position="2778"/>
        <end position="2814"/>
    </location>
</feature>
<feature type="compositionally biased region" description="Low complexity" evidence="2">
    <location>
        <begin position="2273"/>
        <end position="2287"/>
    </location>
</feature>
<feature type="region of interest" description="Disordered" evidence="2">
    <location>
        <begin position="2551"/>
        <end position="2639"/>
    </location>
</feature>
<feature type="region of interest" description="Disordered" evidence="2">
    <location>
        <begin position="535"/>
        <end position="569"/>
    </location>
</feature>
<evidence type="ECO:0000259" key="3">
    <source>
        <dbReference type="PROSITE" id="PS50157"/>
    </source>
</evidence>
<feature type="compositionally biased region" description="Low complexity" evidence="2">
    <location>
        <begin position="1734"/>
        <end position="1770"/>
    </location>
</feature>
<feature type="compositionally biased region" description="Polar residues" evidence="2">
    <location>
        <begin position="2652"/>
        <end position="2661"/>
    </location>
</feature>
<feature type="compositionally biased region" description="Low complexity" evidence="2">
    <location>
        <begin position="1472"/>
        <end position="1497"/>
    </location>
</feature>